<keyword evidence="3" id="KW-1185">Reference proteome</keyword>
<name>A0A9P4SBM5_9PEZI</name>
<sequence length="594" mass="65490">MVKGKHAAFRKVQHSRSRSESFDNQSPSSFNRPFDPLLLVQRLELHILKESYYQRRIDIVASNSRNAAPRAEPPGELAHLLHRSVSFHNQGNAHYTQSPQGGERNSVGASQSRLHSPVNPAYASYLPPSPTLARKPKDKDRPRKSKSLAHILELRRAHPSKEQLEARARPTERNLLDSIPSHRNLGHDIDDIFDIRRPWSTVQDDIPEDPVTGDFDADNLLPPEPRTSLDRPDWAQQDVHEEGFKISSIQDRNMQRNGHAGSKTNASGRIAESLSARLQPRRSLKLKPKPSDLMQREKGTRTPKPGLVSPKERVSQPISPLGSPIDTITEVKDHKQRESTVSNTQQSHTNETALDDVTPISNPQSQHRSARSQSRPSSFHPKTLQRGEAAPLRTRRASTPSSNPPKPSTATAAATPTLTPADPSIAAISAPAAPLSPAPAPNAPSTTHPPRPPFTPRHRAHLHRKSTSLSSPPTTTGAHTFFSPTVLSPTQPQSSRARPIPIPRYNPSPYRLPSDTNPSPHVIARRQMGPGESFPQSQSREREHETGECDEVETALPAIPEGEKDGSGMRGREGEMARGKGKGVRGRVGWLWCG</sequence>
<feature type="compositionally biased region" description="Basic residues" evidence="1">
    <location>
        <begin position="1"/>
        <end position="16"/>
    </location>
</feature>
<dbReference type="AlphaFoldDB" id="A0A9P4SBM5"/>
<evidence type="ECO:0000256" key="1">
    <source>
        <dbReference type="SAM" id="MobiDB-lite"/>
    </source>
</evidence>
<feature type="compositionally biased region" description="Low complexity" evidence="1">
    <location>
        <begin position="408"/>
        <end position="433"/>
    </location>
</feature>
<feature type="compositionally biased region" description="Polar residues" evidence="1">
    <location>
        <begin position="339"/>
        <end position="352"/>
    </location>
</feature>
<feature type="region of interest" description="Disordered" evidence="1">
    <location>
        <begin position="203"/>
        <end position="583"/>
    </location>
</feature>
<feature type="compositionally biased region" description="Polar residues" evidence="1">
    <location>
        <begin position="482"/>
        <end position="496"/>
    </location>
</feature>
<feature type="compositionally biased region" description="Basic and acidic residues" evidence="1">
    <location>
        <begin position="561"/>
        <end position="578"/>
    </location>
</feature>
<feature type="compositionally biased region" description="Polar residues" evidence="1">
    <location>
        <begin position="91"/>
        <end position="100"/>
    </location>
</feature>
<organism evidence="2 3">
    <name type="scientific">Patellaria atrata CBS 101060</name>
    <dbReference type="NCBI Taxonomy" id="1346257"/>
    <lineage>
        <taxon>Eukaryota</taxon>
        <taxon>Fungi</taxon>
        <taxon>Dikarya</taxon>
        <taxon>Ascomycota</taxon>
        <taxon>Pezizomycotina</taxon>
        <taxon>Dothideomycetes</taxon>
        <taxon>Dothideomycetes incertae sedis</taxon>
        <taxon>Patellariales</taxon>
        <taxon>Patellariaceae</taxon>
        <taxon>Patellaria</taxon>
    </lineage>
</organism>
<comment type="caution">
    <text evidence="2">The sequence shown here is derived from an EMBL/GenBank/DDBJ whole genome shotgun (WGS) entry which is preliminary data.</text>
</comment>
<feature type="compositionally biased region" description="Low complexity" evidence="1">
    <location>
        <begin position="467"/>
        <end position="476"/>
    </location>
</feature>
<feature type="compositionally biased region" description="Pro residues" evidence="1">
    <location>
        <begin position="434"/>
        <end position="455"/>
    </location>
</feature>
<dbReference type="EMBL" id="MU006094">
    <property type="protein sequence ID" value="KAF2839678.1"/>
    <property type="molecule type" value="Genomic_DNA"/>
</dbReference>
<evidence type="ECO:0000313" key="2">
    <source>
        <dbReference type="EMBL" id="KAF2839678.1"/>
    </source>
</evidence>
<feature type="compositionally biased region" description="Basic residues" evidence="1">
    <location>
        <begin position="456"/>
        <end position="466"/>
    </location>
</feature>
<feature type="compositionally biased region" description="Low complexity" evidence="1">
    <location>
        <begin position="364"/>
        <end position="378"/>
    </location>
</feature>
<gene>
    <name evidence="2" type="ORF">M501DRAFT_1050222</name>
</gene>
<feature type="compositionally biased region" description="Basic and acidic residues" evidence="1">
    <location>
        <begin position="227"/>
        <end position="244"/>
    </location>
</feature>
<evidence type="ECO:0000313" key="3">
    <source>
        <dbReference type="Proteomes" id="UP000799429"/>
    </source>
</evidence>
<feature type="compositionally biased region" description="Basic residues" evidence="1">
    <location>
        <begin position="279"/>
        <end position="288"/>
    </location>
</feature>
<feature type="compositionally biased region" description="Polar residues" evidence="1">
    <location>
        <begin position="247"/>
        <end position="267"/>
    </location>
</feature>
<accession>A0A9P4SBM5</accession>
<feature type="compositionally biased region" description="Basic and acidic residues" evidence="1">
    <location>
        <begin position="329"/>
        <end position="338"/>
    </location>
</feature>
<feature type="region of interest" description="Disordered" evidence="1">
    <location>
        <begin position="1"/>
        <end position="28"/>
    </location>
</feature>
<feature type="region of interest" description="Disordered" evidence="1">
    <location>
        <begin position="91"/>
        <end position="144"/>
    </location>
</feature>
<reference evidence="2" key="1">
    <citation type="journal article" date="2020" name="Stud. Mycol.">
        <title>101 Dothideomycetes genomes: a test case for predicting lifestyles and emergence of pathogens.</title>
        <authorList>
            <person name="Haridas S."/>
            <person name="Albert R."/>
            <person name="Binder M."/>
            <person name="Bloem J."/>
            <person name="Labutti K."/>
            <person name="Salamov A."/>
            <person name="Andreopoulos B."/>
            <person name="Baker S."/>
            <person name="Barry K."/>
            <person name="Bills G."/>
            <person name="Bluhm B."/>
            <person name="Cannon C."/>
            <person name="Castanera R."/>
            <person name="Culley D."/>
            <person name="Daum C."/>
            <person name="Ezra D."/>
            <person name="Gonzalez J."/>
            <person name="Henrissat B."/>
            <person name="Kuo A."/>
            <person name="Liang C."/>
            <person name="Lipzen A."/>
            <person name="Lutzoni F."/>
            <person name="Magnuson J."/>
            <person name="Mondo S."/>
            <person name="Nolan M."/>
            <person name="Ohm R."/>
            <person name="Pangilinan J."/>
            <person name="Park H.-J."/>
            <person name="Ramirez L."/>
            <person name="Alfaro M."/>
            <person name="Sun H."/>
            <person name="Tritt A."/>
            <person name="Yoshinaga Y."/>
            <person name="Zwiers L.-H."/>
            <person name="Turgeon B."/>
            <person name="Goodwin S."/>
            <person name="Spatafora J."/>
            <person name="Crous P."/>
            <person name="Grigoriev I."/>
        </authorList>
    </citation>
    <scope>NUCLEOTIDE SEQUENCE</scope>
    <source>
        <strain evidence="2">CBS 101060</strain>
    </source>
</reference>
<protein>
    <submittedName>
        <fullName evidence="2">Uncharacterized protein</fullName>
    </submittedName>
</protein>
<proteinExistence type="predicted"/>
<dbReference type="Proteomes" id="UP000799429">
    <property type="component" value="Unassembled WGS sequence"/>
</dbReference>